<evidence type="ECO:0000313" key="2">
    <source>
        <dbReference type="EMBL" id="HGI87868.1"/>
    </source>
</evidence>
<reference evidence="2" key="1">
    <citation type="journal article" date="2020" name="mSystems">
        <title>Genome- and Community-Level Interaction Insights into Carbon Utilization and Element Cycling Functions of Hydrothermarchaeota in Hydrothermal Sediment.</title>
        <authorList>
            <person name="Zhou Z."/>
            <person name="Liu Y."/>
            <person name="Xu W."/>
            <person name="Pan J."/>
            <person name="Luo Z.H."/>
            <person name="Li M."/>
        </authorList>
    </citation>
    <scope>NUCLEOTIDE SEQUENCE [LARGE SCALE GENOMIC DNA]</scope>
    <source>
        <strain evidence="2">SpSt-732</strain>
    </source>
</reference>
<proteinExistence type="predicted"/>
<evidence type="ECO:0000256" key="1">
    <source>
        <dbReference type="SAM" id="Phobius"/>
    </source>
</evidence>
<sequence length="547" mass="60825">MQIIIVLVTFLNIALILLGVISSAWRFHYSLTLIIAILLIPITAYLMLLTCKTIPNPLYTKLATLFIAIVPFVFTTKYIANGVEEHEVTSDMINIYLNGYFRWSIHGSHYDLAPLDAILKVMLTHITGSNIYDPVLGVVMYGLFGLASLLTVYTFAKKISGRPMLATAIVLLVMTSYPYSPLVGLVQSPAALSQLLAFIALTIIVKSLLGHSSFSARDLIAALIFIIHSILLHPSALTIPLYLALIALLLAHRGELDRHQYLLYIILASATIYMYKALYTAFATSFIGYLNTIVEFVRGVFSEEAIELTTRNVGYSALPRLCLTGFALLPGFIGGITIALMFNFFKKKGASLVEGLFLITAALYAFISVCSLLIGLGGISQSRVLFNGAQPYMELILIIYLSTLLCKIRRHVLLIPLLIASFFILLTPNAMPLNYTIPMATKGPTLNDHIVSYTFTQLVEEEFYATLYRSCGDSGRILVLQERGEYSYGIGSTMAIVRYFIAPRKIPAKSYWDPCVMAIHAVPAIHKKFIINRVFDAWVYGFYLYIC</sequence>
<feature type="transmembrane region" description="Helical" evidence="1">
    <location>
        <begin position="413"/>
        <end position="431"/>
    </location>
</feature>
<feature type="transmembrane region" description="Helical" evidence="1">
    <location>
        <begin position="258"/>
        <end position="275"/>
    </location>
</feature>
<keyword evidence="1" id="KW-0472">Membrane</keyword>
<dbReference type="EMBL" id="DTFF01000048">
    <property type="protein sequence ID" value="HGI87868.1"/>
    <property type="molecule type" value="Genomic_DNA"/>
</dbReference>
<feature type="transmembrane region" description="Helical" evidence="1">
    <location>
        <begin position="5"/>
        <end position="25"/>
    </location>
</feature>
<name>A0A7C4FHY7_9CREN</name>
<gene>
    <name evidence="2" type="ORF">ENV14_05735</name>
</gene>
<feature type="transmembrane region" description="Helical" evidence="1">
    <location>
        <begin position="163"/>
        <end position="179"/>
    </location>
</feature>
<organism evidence="2">
    <name type="scientific">Ignisphaera aggregans</name>
    <dbReference type="NCBI Taxonomy" id="334771"/>
    <lineage>
        <taxon>Archaea</taxon>
        <taxon>Thermoproteota</taxon>
        <taxon>Thermoprotei</taxon>
        <taxon>Desulfurococcales</taxon>
        <taxon>Desulfurococcaceae</taxon>
        <taxon>Ignisphaera</taxon>
    </lineage>
</organism>
<feature type="transmembrane region" description="Helical" evidence="1">
    <location>
        <begin position="31"/>
        <end position="50"/>
    </location>
</feature>
<keyword evidence="1" id="KW-0812">Transmembrane</keyword>
<feature type="transmembrane region" description="Helical" evidence="1">
    <location>
        <begin position="389"/>
        <end position="406"/>
    </location>
</feature>
<accession>A0A7C4FHY7</accession>
<dbReference type="AlphaFoldDB" id="A0A7C4FHY7"/>
<feature type="transmembrane region" description="Helical" evidence="1">
    <location>
        <begin position="221"/>
        <end position="252"/>
    </location>
</feature>
<feature type="transmembrane region" description="Helical" evidence="1">
    <location>
        <begin position="356"/>
        <end position="377"/>
    </location>
</feature>
<protein>
    <recommendedName>
        <fullName evidence="3">Glycosyltransferase RgtA/B/C/D-like domain-containing protein</fullName>
    </recommendedName>
</protein>
<evidence type="ECO:0008006" key="3">
    <source>
        <dbReference type="Google" id="ProtNLM"/>
    </source>
</evidence>
<comment type="caution">
    <text evidence="2">The sequence shown here is derived from an EMBL/GenBank/DDBJ whole genome shotgun (WGS) entry which is preliminary data.</text>
</comment>
<feature type="transmembrane region" description="Helical" evidence="1">
    <location>
        <begin position="135"/>
        <end position="156"/>
    </location>
</feature>
<feature type="transmembrane region" description="Helical" evidence="1">
    <location>
        <begin position="321"/>
        <end position="344"/>
    </location>
</feature>
<keyword evidence="1" id="KW-1133">Transmembrane helix</keyword>
<feature type="transmembrane region" description="Helical" evidence="1">
    <location>
        <begin position="191"/>
        <end position="209"/>
    </location>
</feature>
<feature type="transmembrane region" description="Helical" evidence="1">
    <location>
        <begin position="62"/>
        <end position="80"/>
    </location>
</feature>